<dbReference type="InterPro" id="IPR050706">
    <property type="entry name" value="Cyclic-di-GMP_PDE-like"/>
</dbReference>
<keyword evidence="3" id="KW-1185">Reference proteome</keyword>
<dbReference type="Gene3D" id="3.20.20.450">
    <property type="entry name" value="EAL domain"/>
    <property type="match status" value="1"/>
</dbReference>
<evidence type="ECO:0000313" key="3">
    <source>
        <dbReference type="Proteomes" id="UP000239549"/>
    </source>
</evidence>
<dbReference type="PANTHER" id="PTHR33121">
    <property type="entry name" value="CYCLIC DI-GMP PHOSPHODIESTERASE PDEF"/>
    <property type="match status" value="1"/>
</dbReference>
<protein>
    <submittedName>
        <fullName evidence="2">Diguanylate cyclase/phosphodiesterase</fullName>
    </submittedName>
</protein>
<evidence type="ECO:0000259" key="1">
    <source>
        <dbReference type="PROSITE" id="PS50883"/>
    </source>
</evidence>
<dbReference type="EMBL" id="BFAV01000157">
    <property type="protein sequence ID" value="GBF35045.1"/>
    <property type="molecule type" value="Genomic_DNA"/>
</dbReference>
<dbReference type="GO" id="GO:0071111">
    <property type="term" value="F:cyclic-guanylate-specific phosphodiesterase activity"/>
    <property type="evidence" value="ECO:0007669"/>
    <property type="project" value="InterPro"/>
</dbReference>
<feature type="domain" description="EAL" evidence="1">
    <location>
        <begin position="1"/>
        <end position="109"/>
    </location>
</feature>
<accession>A0A2L2XFP5</accession>
<name>A0A2L2XFP5_9FIRM</name>
<dbReference type="PROSITE" id="PS50883">
    <property type="entry name" value="EAL"/>
    <property type="match status" value="1"/>
</dbReference>
<dbReference type="PANTHER" id="PTHR33121:SF23">
    <property type="entry name" value="CYCLIC DI-GMP PHOSPHODIESTERASE PDEB"/>
    <property type="match status" value="1"/>
</dbReference>
<comment type="caution">
    <text evidence="2">The sequence shown here is derived from an EMBL/GenBank/DDBJ whole genome shotgun (WGS) entry which is preliminary data.</text>
</comment>
<dbReference type="OrthoDB" id="9762141at2"/>
<dbReference type="InterPro" id="IPR035919">
    <property type="entry name" value="EAL_sf"/>
</dbReference>
<gene>
    <name evidence="2" type="ORF">DCCM_4166</name>
</gene>
<dbReference type="SMART" id="SM00052">
    <property type="entry name" value="EAL"/>
    <property type="match status" value="1"/>
</dbReference>
<dbReference type="AlphaFoldDB" id="A0A2L2XFP5"/>
<dbReference type="CDD" id="cd01948">
    <property type="entry name" value="EAL"/>
    <property type="match status" value="1"/>
</dbReference>
<sequence>MWIRRLRKLGCRFVLDDFGTGFSSFSYLRILPVDYLKIDGSFVQNIEKEYSYRALVQAMNAVAHTLGKKTVAEYVENENVLRILDELKIDYAQGFFLGKPLPEPMDIAI</sequence>
<reference evidence="3" key="1">
    <citation type="submission" date="2018-02" db="EMBL/GenBank/DDBJ databases">
        <title>Genome sequence of Desulfocucumis palustris strain NAW-5.</title>
        <authorList>
            <person name="Watanabe M."/>
            <person name="Kojima H."/>
            <person name="Fukui M."/>
        </authorList>
    </citation>
    <scope>NUCLEOTIDE SEQUENCE [LARGE SCALE GENOMIC DNA]</scope>
    <source>
        <strain evidence="3">NAW-5</strain>
    </source>
</reference>
<organism evidence="2 3">
    <name type="scientific">Desulfocucumis palustris</name>
    <dbReference type="NCBI Taxonomy" id="1898651"/>
    <lineage>
        <taxon>Bacteria</taxon>
        <taxon>Bacillati</taxon>
        <taxon>Bacillota</taxon>
        <taxon>Clostridia</taxon>
        <taxon>Eubacteriales</taxon>
        <taxon>Desulfocucumaceae</taxon>
        <taxon>Desulfocucumis</taxon>
    </lineage>
</organism>
<dbReference type="Pfam" id="PF00563">
    <property type="entry name" value="EAL"/>
    <property type="match status" value="1"/>
</dbReference>
<dbReference type="InterPro" id="IPR001633">
    <property type="entry name" value="EAL_dom"/>
</dbReference>
<dbReference type="Proteomes" id="UP000239549">
    <property type="component" value="Unassembled WGS sequence"/>
</dbReference>
<proteinExistence type="predicted"/>
<evidence type="ECO:0000313" key="2">
    <source>
        <dbReference type="EMBL" id="GBF35045.1"/>
    </source>
</evidence>
<dbReference type="SUPFAM" id="SSF141868">
    <property type="entry name" value="EAL domain-like"/>
    <property type="match status" value="1"/>
</dbReference>